<dbReference type="Proteomes" id="UP001596106">
    <property type="component" value="Unassembled WGS sequence"/>
</dbReference>
<proteinExistence type="predicted"/>
<comment type="caution">
    <text evidence="4">The sequence shown here is derived from an EMBL/GenBank/DDBJ whole genome shotgun (WGS) entry which is preliminary data.</text>
</comment>
<dbReference type="PANTHER" id="PTHR43283">
    <property type="entry name" value="BETA-LACTAMASE-RELATED"/>
    <property type="match status" value="1"/>
</dbReference>
<accession>A0ABW0IG89</accession>
<evidence type="ECO:0000256" key="1">
    <source>
        <dbReference type="ARBA" id="ARBA00022801"/>
    </source>
</evidence>
<dbReference type="EMBL" id="JBHSMA010000007">
    <property type="protein sequence ID" value="MFC5411575.1"/>
    <property type="molecule type" value="Genomic_DNA"/>
</dbReference>
<keyword evidence="5" id="KW-1185">Reference proteome</keyword>
<dbReference type="InterPro" id="IPR050789">
    <property type="entry name" value="Diverse_Enzym_Activities"/>
</dbReference>
<dbReference type="Gene3D" id="3.40.710.10">
    <property type="entry name" value="DD-peptidase/beta-lactamase superfamily"/>
    <property type="match status" value="1"/>
</dbReference>
<dbReference type="EC" id="3.-.-.-" evidence="4"/>
<reference evidence="5" key="1">
    <citation type="journal article" date="2019" name="Int. J. Syst. Evol. Microbiol.">
        <title>The Global Catalogue of Microorganisms (GCM) 10K type strain sequencing project: providing services to taxonomists for standard genome sequencing and annotation.</title>
        <authorList>
            <consortium name="The Broad Institute Genomics Platform"/>
            <consortium name="The Broad Institute Genome Sequencing Center for Infectious Disease"/>
            <person name="Wu L."/>
            <person name="Ma J."/>
        </authorList>
    </citation>
    <scope>NUCLEOTIDE SEQUENCE [LARGE SCALE GENOMIC DNA]</scope>
    <source>
        <strain evidence="5">CCUG 55250</strain>
    </source>
</reference>
<gene>
    <name evidence="4" type="ORF">ACFPMF_19800</name>
</gene>
<keyword evidence="2" id="KW-0732">Signal</keyword>
<sequence>MRVLFLNLVLLLETVRAMAQPSPGNLHSLTAIRDAEKQITLLNNPSALIPVADLQNLKTASVHFAFGQQAVFDSLASRYAPITPFALHHTPTDSALLALHDRLKLHNLILITLTDATPISPNVLRFITDQQAINRVVIILAGSGKNLASLESVRSPIIWYPANTPEGASAAAQLLFGGIATSNRLPATFSTRFKQGSGFPTPKIRLGYTIPEAQAISSRRLTAIDSLVNVAIADHVTPGAVILLAKDGQVIFHKAYGHHTYSEPEKTKPDDIFDMASVTKVSATTPSIMRLLDQNRLKLSDPISTYVARTRAIPDKATITIREALLHEGGYTPYIKFYEQLKPLDLSTDSSAAFPTKVADRFFLRANYFEDVMWPVTLRSPVKTRGKYVYSDVSMYMLKEVVETVSHQRLDEYVLNEFYWPMGLQSTGFLPRNRFPRSRIVPTTDNDNWFRTMRVQGFVNDPGAAMAGGVEGHAGLFANANDLAILYQMYLNKGTYGGRKYIEPATLQLFTAKQSEGSGRGYGFDRTKLPGDATRRYASALAYGHSGYTGTYVWVDPQYHMVYICLTNRVYPDDSKTYGKPTINLRALLLDRFYEAVASGL</sequence>
<keyword evidence="1 4" id="KW-0378">Hydrolase</keyword>
<feature type="domain" description="Beta-lactamase-related" evidence="3">
    <location>
        <begin position="225"/>
        <end position="583"/>
    </location>
</feature>
<feature type="chain" id="PRO_5046399542" evidence="2">
    <location>
        <begin position="20"/>
        <end position="601"/>
    </location>
</feature>
<dbReference type="InterPro" id="IPR001466">
    <property type="entry name" value="Beta-lactam-related"/>
</dbReference>
<name>A0ABW0IG89_9BACT</name>
<dbReference type="GO" id="GO:0016787">
    <property type="term" value="F:hydrolase activity"/>
    <property type="evidence" value="ECO:0007669"/>
    <property type="project" value="UniProtKB-KW"/>
</dbReference>
<dbReference type="PANTHER" id="PTHR43283:SF11">
    <property type="entry name" value="BETA-LACTAMASE-RELATED DOMAIN-CONTAINING PROTEIN"/>
    <property type="match status" value="1"/>
</dbReference>
<dbReference type="Pfam" id="PF00144">
    <property type="entry name" value="Beta-lactamase"/>
    <property type="match status" value="1"/>
</dbReference>
<organism evidence="4 5">
    <name type="scientific">Larkinella bovis</name>
    <dbReference type="NCBI Taxonomy" id="683041"/>
    <lineage>
        <taxon>Bacteria</taxon>
        <taxon>Pseudomonadati</taxon>
        <taxon>Bacteroidota</taxon>
        <taxon>Cytophagia</taxon>
        <taxon>Cytophagales</taxon>
        <taxon>Spirosomataceae</taxon>
        <taxon>Larkinella</taxon>
    </lineage>
</organism>
<evidence type="ECO:0000313" key="5">
    <source>
        <dbReference type="Proteomes" id="UP001596106"/>
    </source>
</evidence>
<evidence type="ECO:0000256" key="2">
    <source>
        <dbReference type="SAM" id="SignalP"/>
    </source>
</evidence>
<evidence type="ECO:0000259" key="3">
    <source>
        <dbReference type="Pfam" id="PF00144"/>
    </source>
</evidence>
<dbReference type="SUPFAM" id="SSF56601">
    <property type="entry name" value="beta-lactamase/transpeptidase-like"/>
    <property type="match status" value="1"/>
</dbReference>
<feature type="signal peptide" evidence="2">
    <location>
        <begin position="1"/>
        <end position="19"/>
    </location>
</feature>
<dbReference type="RefSeq" id="WP_379848466.1">
    <property type="nucleotide sequence ID" value="NZ_JBHSMA010000007.1"/>
</dbReference>
<protein>
    <submittedName>
        <fullName evidence="4">Serine hydrolase domain-containing protein</fullName>
        <ecNumber evidence="4">3.-.-.-</ecNumber>
    </submittedName>
</protein>
<evidence type="ECO:0000313" key="4">
    <source>
        <dbReference type="EMBL" id="MFC5411575.1"/>
    </source>
</evidence>
<dbReference type="InterPro" id="IPR012338">
    <property type="entry name" value="Beta-lactam/transpept-like"/>
</dbReference>